<keyword evidence="3" id="KW-0539">Nucleus</keyword>
<dbReference type="GO" id="GO:0005730">
    <property type="term" value="C:nucleolus"/>
    <property type="evidence" value="ECO:0007669"/>
    <property type="project" value="UniProtKB-SubCell"/>
</dbReference>
<comment type="similarity">
    <text evidence="2">Belongs to the SLX9 family.</text>
</comment>
<dbReference type="PANTHER" id="PTHR31109:SF2">
    <property type="entry name" value="RIBOSOME BIOGENESIS PROTEIN SLX9 HOMOLOG"/>
    <property type="match status" value="1"/>
</dbReference>
<comment type="subcellular location">
    <subcellularLocation>
        <location evidence="1">Nucleus</location>
        <location evidence="1">Nucleolus</location>
    </subcellularLocation>
</comment>
<dbReference type="EnsemblMetazoa" id="AATE005879-RA">
    <property type="protein sequence ID" value="AATE005879-PA.1"/>
    <property type="gene ID" value="AATE005879"/>
</dbReference>
<evidence type="ECO:0000256" key="2">
    <source>
        <dbReference type="ARBA" id="ARBA00011022"/>
    </source>
</evidence>
<dbReference type="GO" id="GO:0030688">
    <property type="term" value="C:preribosome, small subunit precursor"/>
    <property type="evidence" value="ECO:0007669"/>
    <property type="project" value="InterPro"/>
</dbReference>
<evidence type="ECO:0000256" key="4">
    <source>
        <dbReference type="SAM" id="MobiDB-lite"/>
    </source>
</evidence>
<evidence type="ECO:0000313" key="5">
    <source>
        <dbReference type="EnsemblMetazoa" id="AATE005879-PA.1"/>
    </source>
</evidence>
<protein>
    <submittedName>
        <fullName evidence="5">Uncharacterized protein</fullName>
    </submittedName>
</protein>
<feature type="region of interest" description="Disordered" evidence="4">
    <location>
        <begin position="165"/>
        <end position="190"/>
    </location>
</feature>
<dbReference type="AlphaFoldDB" id="A0A182IUT3"/>
<evidence type="ECO:0000256" key="1">
    <source>
        <dbReference type="ARBA" id="ARBA00004604"/>
    </source>
</evidence>
<dbReference type="GO" id="GO:0000462">
    <property type="term" value="P:maturation of SSU-rRNA from tricistronic rRNA transcript (SSU-rRNA, 5.8S rRNA, LSU-rRNA)"/>
    <property type="evidence" value="ECO:0007669"/>
    <property type="project" value="InterPro"/>
</dbReference>
<reference evidence="5" key="1">
    <citation type="submission" date="2022-08" db="UniProtKB">
        <authorList>
            <consortium name="EnsemblMetazoa"/>
        </authorList>
    </citation>
    <scope>IDENTIFICATION</scope>
    <source>
        <strain evidence="5">EBRO</strain>
    </source>
</reference>
<organism evidence="5">
    <name type="scientific">Anopheles atroparvus</name>
    <name type="common">European mosquito</name>
    <dbReference type="NCBI Taxonomy" id="41427"/>
    <lineage>
        <taxon>Eukaryota</taxon>
        <taxon>Metazoa</taxon>
        <taxon>Ecdysozoa</taxon>
        <taxon>Arthropoda</taxon>
        <taxon>Hexapoda</taxon>
        <taxon>Insecta</taxon>
        <taxon>Pterygota</taxon>
        <taxon>Neoptera</taxon>
        <taxon>Endopterygota</taxon>
        <taxon>Diptera</taxon>
        <taxon>Nematocera</taxon>
        <taxon>Culicoidea</taxon>
        <taxon>Culicidae</taxon>
        <taxon>Anophelinae</taxon>
        <taxon>Anopheles</taxon>
    </lineage>
</organism>
<dbReference type="Pfam" id="PF15341">
    <property type="entry name" value="SLX9"/>
    <property type="match status" value="1"/>
</dbReference>
<feature type="compositionally biased region" description="Basic residues" evidence="4">
    <location>
        <begin position="176"/>
        <end position="186"/>
    </location>
</feature>
<proteinExistence type="inferred from homology"/>
<dbReference type="GO" id="GO:0030686">
    <property type="term" value="C:90S preribosome"/>
    <property type="evidence" value="ECO:0007669"/>
    <property type="project" value="InterPro"/>
</dbReference>
<dbReference type="PANTHER" id="PTHR31109">
    <property type="entry name" value="PROTEIN FAM207A"/>
    <property type="match status" value="1"/>
</dbReference>
<dbReference type="VEuPathDB" id="VectorBase:AATE005879"/>
<evidence type="ECO:0000256" key="3">
    <source>
        <dbReference type="ARBA" id="ARBA00023242"/>
    </source>
</evidence>
<sequence>MGKLNKKLVKHKIAQKSLEEAKVKGPFPIYRSTTVQLNGPEPKTFKIVDRKTKPKDAPKRVEVPSIVKPQKSTSEIDDQDDGIKVKKLRKLAISRLSKKEKKQFRKDEMLKKVELTKAAFKKDKERKKREKTAITGDLRPLLDALPSLDALFEIKSSANLKTGVPQFDKKAEPKGKKARKAQRMQQRKREFLSRCTKMKKVLNDKKFKKDPKKAIAEHIKNTRKEQLALLMGNGSS</sequence>
<accession>A0A182IUT3</accession>
<dbReference type="InterPro" id="IPR028160">
    <property type="entry name" value="Slx9-like"/>
</dbReference>
<name>A0A182IUT3_ANOAO</name>